<dbReference type="AlphaFoldDB" id="X5MEQ1"/>
<sequence>MSIKAGTLKDTSGLKPDAHYWTRSKQPWITIPADALQFEDDG</sequence>
<dbReference type="HOGENOM" id="CLU_3248830_0_0_5"/>
<name>X5MEQ1_9HYPH</name>
<reference evidence="1 2" key="1">
    <citation type="journal article" date="2014" name="Front. Genet.">
        <title>Genome and metabolic network of "Candidatus Phaeomarinobacter ectocarpi" Ec32, a new candidate genus of Alphaproteobacteria frequently associated with brown algae.</title>
        <authorList>
            <person name="Dittami S.M."/>
            <person name="Barbeyron T."/>
            <person name="Boyen C."/>
            <person name="Cambefort J."/>
            <person name="Collet G."/>
            <person name="Delage L."/>
            <person name="Gobet A."/>
            <person name="Groisillier A."/>
            <person name="Leblanc C."/>
            <person name="Michel G."/>
            <person name="Scornet D."/>
            <person name="Siegel A."/>
            <person name="Tapia J.E."/>
            <person name="Tonon T."/>
        </authorList>
    </citation>
    <scope>NUCLEOTIDE SEQUENCE [LARGE SCALE GENOMIC DNA]</scope>
    <source>
        <strain evidence="1 2">Ec32</strain>
    </source>
</reference>
<keyword evidence="2" id="KW-1185">Reference proteome</keyword>
<proteinExistence type="predicted"/>
<dbReference type="SUPFAM" id="SSF51316">
    <property type="entry name" value="Mss4-like"/>
    <property type="match status" value="1"/>
</dbReference>
<dbReference type="EMBL" id="HG966617">
    <property type="protein sequence ID" value="CDO59364.1"/>
    <property type="molecule type" value="Genomic_DNA"/>
</dbReference>
<gene>
    <name evidence="1" type="ORF">BN1012_Phect1150</name>
</gene>
<accession>X5MEQ1</accession>
<protein>
    <submittedName>
        <fullName evidence="1">Uncharacterized protein</fullName>
    </submittedName>
</protein>
<dbReference type="InterPro" id="IPR011057">
    <property type="entry name" value="Mss4-like_sf"/>
</dbReference>
<dbReference type="KEGG" id="pect:BN1012_Phect1150"/>
<evidence type="ECO:0000313" key="1">
    <source>
        <dbReference type="EMBL" id="CDO59364.1"/>
    </source>
</evidence>
<organism evidence="1 2">
    <name type="scientific">Candidatus Phaeomarinibacter ectocarpi</name>
    <dbReference type="NCBI Taxonomy" id="1458461"/>
    <lineage>
        <taxon>Bacteria</taxon>
        <taxon>Pseudomonadati</taxon>
        <taxon>Pseudomonadota</taxon>
        <taxon>Alphaproteobacteria</taxon>
        <taxon>Hyphomicrobiales</taxon>
        <taxon>Parvibaculaceae</taxon>
        <taxon>Candidatus Phaeomarinibacter</taxon>
    </lineage>
</organism>
<evidence type="ECO:0000313" key="2">
    <source>
        <dbReference type="Proteomes" id="UP000032160"/>
    </source>
</evidence>
<dbReference type="Proteomes" id="UP000032160">
    <property type="component" value="Chromosome I"/>
</dbReference>